<sequence length="413" mass="47925">MAQSKKHHIIPQSVLQNFSYQNNKKQIYVYDKKRSNLFLSSIVDAGSENHFNSIKLGDLDLNFESFFDTNDSSLATIIKKIIDKESIAGINTKETKTLIRCIAFQLMRTKIQRTTFVSFHEQLKMRIENEGWLSDIHIPSEQEAKLYNLAQLSNIEKIAKSLDDKIILLYKTHSQRYWITDNPIIVFNSLPYGDNDIESRGIQIYFPISEKFVLCLLCPSHLEEISIKYQSFNSKHIIDTQLITDNHFETQIMESRGISFLKYLQISSSSRFIYSSDNDFLFATEVLKEFPKYREITSQGVVGEVGKGPLPQKNMPKGEYLVVHGNRFNHMIKINVIKGHITAKFIANDSEAMKRVENDKPHRSAEIYSDGRINKQIPNPQFDKFTVDEKIHYELSYKDKSIEALFKEILKEK</sequence>
<name>A0A7L7L1D5_9BACT</name>
<gene>
    <name evidence="1" type="ORF">HUW48_00590</name>
</gene>
<evidence type="ECO:0000313" key="2">
    <source>
        <dbReference type="Proteomes" id="UP000514509"/>
    </source>
</evidence>
<keyword evidence="2" id="KW-1185">Reference proteome</keyword>
<organism evidence="1 2">
    <name type="scientific">Adhaeribacter radiodurans</name>
    <dbReference type="NCBI Taxonomy" id="2745197"/>
    <lineage>
        <taxon>Bacteria</taxon>
        <taxon>Pseudomonadati</taxon>
        <taxon>Bacteroidota</taxon>
        <taxon>Cytophagia</taxon>
        <taxon>Cytophagales</taxon>
        <taxon>Hymenobacteraceae</taxon>
        <taxon>Adhaeribacter</taxon>
    </lineage>
</organism>
<dbReference type="InterPro" id="IPR025332">
    <property type="entry name" value="DUF4238"/>
</dbReference>
<dbReference type="RefSeq" id="WP_182411420.1">
    <property type="nucleotide sequence ID" value="NZ_CP055152.1"/>
</dbReference>
<proteinExistence type="predicted"/>
<dbReference type="Proteomes" id="UP000514509">
    <property type="component" value="Plasmid unnamed"/>
</dbReference>
<geneLocation type="plasmid" evidence="1 2">
    <name>unnamed</name>
</geneLocation>
<protein>
    <submittedName>
        <fullName evidence="1">DUF4238 domain-containing protein</fullName>
    </submittedName>
</protein>
<accession>A0A7L7L1D5</accession>
<dbReference type="KEGG" id="add:HUW48_00590"/>
<evidence type="ECO:0000313" key="1">
    <source>
        <dbReference type="EMBL" id="QMU26602.1"/>
    </source>
</evidence>
<dbReference type="EMBL" id="CP055152">
    <property type="protein sequence ID" value="QMU26602.1"/>
    <property type="molecule type" value="Genomic_DNA"/>
</dbReference>
<dbReference type="Pfam" id="PF14022">
    <property type="entry name" value="DUF4238"/>
    <property type="match status" value="1"/>
</dbReference>
<dbReference type="AlphaFoldDB" id="A0A7L7L1D5"/>
<keyword evidence="1" id="KW-0614">Plasmid</keyword>
<reference evidence="1 2" key="1">
    <citation type="submission" date="2020-08" db="EMBL/GenBank/DDBJ databases">
        <title>Adhaeribacter dokdonensis sp. nov., isolated from the rhizosphere of Elymus tsukushiensis, a plant native to the Dokdo Islands, Republic of Korea.</title>
        <authorList>
            <person name="Ghim S.Y."/>
        </authorList>
    </citation>
    <scope>NUCLEOTIDE SEQUENCE [LARGE SCALE GENOMIC DNA]</scope>
    <source>
        <strain evidence="1 2">KUDC8001</strain>
        <plasmid evidence="1 2">unnamed</plasmid>
    </source>
</reference>